<name>A0A4V6T5I8_DENBC</name>
<dbReference type="EMBL" id="ML179115">
    <property type="protein sequence ID" value="THU99705.1"/>
    <property type="molecule type" value="Genomic_DNA"/>
</dbReference>
<gene>
    <name evidence="2" type="ORF">K435DRAFT_596100</name>
</gene>
<feature type="non-terminal residue" evidence="2">
    <location>
        <position position="1"/>
    </location>
</feature>
<evidence type="ECO:0000313" key="2">
    <source>
        <dbReference type="EMBL" id="THU99705.1"/>
    </source>
</evidence>
<feature type="non-terminal residue" evidence="2">
    <location>
        <position position="106"/>
    </location>
</feature>
<keyword evidence="3" id="KW-1185">Reference proteome</keyword>
<evidence type="ECO:0000256" key="1">
    <source>
        <dbReference type="SAM" id="Coils"/>
    </source>
</evidence>
<dbReference type="OrthoDB" id="3005190at2759"/>
<proteinExistence type="predicted"/>
<reference evidence="2 3" key="1">
    <citation type="journal article" date="2019" name="Nat. Ecol. Evol.">
        <title>Megaphylogeny resolves global patterns of mushroom evolution.</title>
        <authorList>
            <person name="Varga T."/>
            <person name="Krizsan K."/>
            <person name="Foldi C."/>
            <person name="Dima B."/>
            <person name="Sanchez-Garcia M."/>
            <person name="Sanchez-Ramirez S."/>
            <person name="Szollosi G.J."/>
            <person name="Szarkandi J.G."/>
            <person name="Papp V."/>
            <person name="Albert L."/>
            <person name="Andreopoulos W."/>
            <person name="Angelini C."/>
            <person name="Antonin V."/>
            <person name="Barry K.W."/>
            <person name="Bougher N.L."/>
            <person name="Buchanan P."/>
            <person name="Buyck B."/>
            <person name="Bense V."/>
            <person name="Catcheside P."/>
            <person name="Chovatia M."/>
            <person name="Cooper J."/>
            <person name="Damon W."/>
            <person name="Desjardin D."/>
            <person name="Finy P."/>
            <person name="Geml J."/>
            <person name="Haridas S."/>
            <person name="Hughes K."/>
            <person name="Justo A."/>
            <person name="Karasinski D."/>
            <person name="Kautmanova I."/>
            <person name="Kiss B."/>
            <person name="Kocsube S."/>
            <person name="Kotiranta H."/>
            <person name="LaButti K.M."/>
            <person name="Lechner B.E."/>
            <person name="Liimatainen K."/>
            <person name="Lipzen A."/>
            <person name="Lukacs Z."/>
            <person name="Mihaltcheva S."/>
            <person name="Morgado L.N."/>
            <person name="Niskanen T."/>
            <person name="Noordeloos M.E."/>
            <person name="Ohm R.A."/>
            <person name="Ortiz-Santana B."/>
            <person name="Ovrebo C."/>
            <person name="Racz N."/>
            <person name="Riley R."/>
            <person name="Savchenko A."/>
            <person name="Shiryaev A."/>
            <person name="Soop K."/>
            <person name="Spirin V."/>
            <person name="Szebenyi C."/>
            <person name="Tomsovsky M."/>
            <person name="Tulloss R.E."/>
            <person name="Uehling J."/>
            <person name="Grigoriev I.V."/>
            <person name="Vagvolgyi C."/>
            <person name="Papp T."/>
            <person name="Martin F.M."/>
            <person name="Miettinen O."/>
            <person name="Hibbett D.S."/>
            <person name="Nagy L.G."/>
        </authorList>
    </citation>
    <scope>NUCLEOTIDE SEQUENCE [LARGE SCALE GENOMIC DNA]</scope>
    <source>
        <strain evidence="2 3">CBS 962.96</strain>
    </source>
</reference>
<dbReference type="AlphaFoldDB" id="A0A4V6T5I8"/>
<accession>A0A4V6T5I8</accession>
<organism evidence="2 3">
    <name type="scientific">Dendrothele bispora (strain CBS 962.96)</name>
    <dbReference type="NCBI Taxonomy" id="1314807"/>
    <lineage>
        <taxon>Eukaryota</taxon>
        <taxon>Fungi</taxon>
        <taxon>Dikarya</taxon>
        <taxon>Basidiomycota</taxon>
        <taxon>Agaricomycotina</taxon>
        <taxon>Agaricomycetes</taxon>
        <taxon>Agaricomycetidae</taxon>
        <taxon>Agaricales</taxon>
        <taxon>Agaricales incertae sedis</taxon>
        <taxon>Dendrothele</taxon>
    </lineage>
</organism>
<keyword evidence="1" id="KW-0175">Coiled coil</keyword>
<feature type="coiled-coil region" evidence="1">
    <location>
        <begin position="10"/>
        <end position="37"/>
    </location>
</feature>
<dbReference type="Proteomes" id="UP000297245">
    <property type="component" value="Unassembled WGS sequence"/>
</dbReference>
<evidence type="ECO:0000313" key="3">
    <source>
        <dbReference type="Proteomes" id="UP000297245"/>
    </source>
</evidence>
<sequence>EYLEIVVKDIAWLDVEIQRLEDTVEKLEQQRINARTRRDLILASFSPINRAPAEILAEIFSLYCEDEILDRPLMGYTHPADLLSVVCFRWKSTVENTPKLWSRISI</sequence>
<protein>
    <submittedName>
        <fullName evidence="2">Uncharacterized protein</fullName>
    </submittedName>
</protein>